<feature type="transmembrane region" description="Helical" evidence="5">
    <location>
        <begin position="193"/>
        <end position="210"/>
    </location>
</feature>
<organism evidence="6 7">
    <name type="scientific">Mesorhabditis spiculigera</name>
    <dbReference type="NCBI Taxonomy" id="96644"/>
    <lineage>
        <taxon>Eukaryota</taxon>
        <taxon>Metazoa</taxon>
        <taxon>Ecdysozoa</taxon>
        <taxon>Nematoda</taxon>
        <taxon>Chromadorea</taxon>
        <taxon>Rhabditida</taxon>
        <taxon>Rhabditina</taxon>
        <taxon>Rhabditomorpha</taxon>
        <taxon>Rhabditoidea</taxon>
        <taxon>Rhabditidae</taxon>
        <taxon>Mesorhabditinae</taxon>
        <taxon>Mesorhabditis</taxon>
    </lineage>
</organism>
<keyword evidence="2 5" id="KW-0812">Transmembrane</keyword>
<accession>A0AA36CP41</accession>
<dbReference type="Pfam" id="PF01925">
    <property type="entry name" value="TauE"/>
    <property type="match status" value="1"/>
</dbReference>
<feature type="transmembrane region" description="Helical" evidence="5">
    <location>
        <begin position="350"/>
        <end position="367"/>
    </location>
</feature>
<keyword evidence="7" id="KW-1185">Reference proteome</keyword>
<reference evidence="6" key="1">
    <citation type="submission" date="2023-06" db="EMBL/GenBank/DDBJ databases">
        <authorList>
            <person name="Delattre M."/>
        </authorList>
    </citation>
    <scope>NUCLEOTIDE SEQUENCE</scope>
    <source>
        <strain evidence="6">AF72</strain>
    </source>
</reference>
<dbReference type="EMBL" id="CATQJA010002592">
    <property type="protein sequence ID" value="CAJ0572195.1"/>
    <property type="molecule type" value="Genomic_DNA"/>
</dbReference>
<evidence type="ECO:0000256" key="5">
    <source>
        <dbReference type="SAM" id="Phobius"/>
    </source>
</evidence>
<evidence type="ECO:0000313" key="7">
    <source>
        <dbReference type="Proteomes" id="UP001177023"/>
    </source>
</evidence>
<comment type="caution">
    <text evidence="6">The sequence shown here is derived from an EMBL/GenBank/DDBJ whole genome shotgun (WGS) entry which is preliminary data.</text>
</comment>
<dbReference type="AlphaFoldDB" id="A0AA36CP41"/>
<feature type="transmembrane region" description="Helical" evidence="5">
    <location>
        <begin position="63"/>
        <end position="82"/>
    </location>
</feature>
<feature type="transmembrane region" description="Helical" evidence="5">
    <location>
        <begin position="230"/>
        <end position="261"/>
    </location>
</feature>
<proteinExistence type="predicted"/>
<feature type="transmembrane region" description="Helical" evidence="5">
    <location>
        <begin position="94"/>
        <end position="126"/>
    </location>
</feature>
<dbReference type="InterPro" id="IPR002781">
    <property type="entry name" value="TM_pro_TauE-like"/>
</dbReference>
<evidence type="ECO:0000256" key="3">
    <source>
        <dbReference type="ARBA" id="ARBA00022989"/>
    </source>
</evidence>
<feature type="transmembrane region" description="Helical" evidence="5">
    <location>
        <begin position="298"/>
        <end position="320"/>
    </location>
</feature>
<dbReference type="PANTHER" id="PTHR31154">
    <property type="entry name" value="MEMBRANE TRANSPORTER PROTEIN"/>
    <property type="match status" value="1"/>
</dbReference>
<dbReference type="Proteomes" id="UP001177023">
    <property type="component" value="Unassembled WGS sequence"/>
</dbReference>
<feature type="transmembrane region" description="Helical" evidence="5">
    <location>
        <begin position="273"/>
        <end position="292"/>
    </location>
</feature>
<keyword evidence="3 5" id="KW-1133">Transmembrane helix</keyword>
<protein>
    <submittedName>
        <fullName evidence="6">Uncharacterized protein</fullName>
    </submittedName>
</protein>
<keyword evidence="4 5" id="KW-0472">Membrane</keyword>
<comment type="subcellular location">
    <subcellularLocation>
        <location evidence="1">Membrane</location>
        <topology evidence="1">Multi-pass membrane protein</topology>
    </subcellularLocation>
</comment>
<sequence length="410" mass="44899">MVITVGTNPGSAGAKASERRAPRTVGEFFKKYLCEGQLRCEDEQEVEAADSAIDHFLTKYRKYCALAVPVTVWYALWLTAAFRHDFFSLYAHTWPVILTAFLACTVAGMTSEGAGAVFFPIMSIWLKIDTGVSRDFSMMCQSAGMTSSVAVILLSGVVIETRAVLFGTIGAFPGFWIGFWIDSLMDGATKKMLFVSIWGSFAIALFLLNAEKKRVTYTKIPDFKPWKAFILILGGMIGGIFTAMTGSGVDVSIFAILTSLFRISEKIATPTTVVLMGLNTVVGFYIRAAYYFDITQEAWEYTFCVVPVCTVMAPLGSLIGTHFHRQALAMLVYVLDAVALIGFLASGPSWILVAIAAAILFAGYLFFRQMCAWGHKIVDGLPSTKRARQALVEKCVTETEATPMTDRSLA</sequence>
<name>A0AA36CP41_9BILA</name>
<feature type="non-terminal residue" evidence="6">
    <location>
        <position position="1"/>
    </location>
</feature>
<evidence type="ECO:0000313" key="6">
    <source>
        <dbReference type="EMBL" id="CAJ0572195.1"/>
    </source>
</evidence>
<evidence type="ECO:0000256" key="1">
    <source>
        <dbReference type="ARBA" id="ARBA00004141"/>
    </source>
</evidence>
<dbReference type="GO" id="GO:0016020">
    <property type="term" value="C:membrane"/>
    <property type="evidence" value="ECO:0007669"/>
    <property type="project" value="UniProtKB-SubCell"/>
</dbReference>
<evidence type="ECO:0000256" key="4">
    <source>
        <dbReference type="ARBA" id="ARBA00023136"/>
    </source>
</evidence>
<gene>
    <name evidence="6" type="ORF">MSPICULIGERA_LOCUS10587</name>
</gene>
<evidence type="ECO:0000256" key="2">
    <source>
        <dbReference type="ARBA" id="ARBA00022692"/>
    </source>
</evidence>
<dbReference type="PANTHER" id="PTHR31154:SF4">
    <property type="entry name" value="MEMBRANE TRANSPORTER PROTEIN"/>
    <property type="match status" value="1"/>
</dbReference>